<feature type="domain" description="3-hydroxyacyl-CoA dehydrogenase C-terminal" evidence="2">
    <location>
        <begin position="192"/>
        <end position="286"/>
    </location>
</feature>
<evidence type="ECO:0000313" key="4">
    <source>
        <dbReference type="EMBL" id="PTB42663.1"/>
    </source>
</evidence>
<protein>
    <submittedName>
        <fullName evidence="4">Uncharacterized protein</fullName>
    </submittedName>
</protein>
<dbReference type="SUPFAM" id="SSF63825">
    <property type="entry name" value="YWTD domain"/>
    <property type="match status" value="1"/>
</dbReference>
<dbReference type="Proteomes" id="UP000240493">
    <property type="component" value="Unassembled WGS sequence"/>
</dbReference>
<evidence type="ECO:0000259" key="3">
    <source>
        <dbReference type="Pfam" id="PF02737"/>
    </source>
</evidence>
<dbReference type="InterPro" id="IPR013328">
    <property type="entry name" value="6PGD_dom2"/>
</dbReference>
<dbReference type="InterPro" id="IPR011042">
    <property type="entry name" value="6-blade_b-propeller_TolB-like"/>
</dbReference>
<dbReference type="OrthoDB" id="5958943at2759"/>
<dbReference type="Pfam" id="PF02737">
    <property type="entry name" value="3HCDH_N"/>
    <property type="match status" value="1"/>
</dbReference>
<dbReference type="InterPro" id="IPR006108">
    <property type="entry name" value="3HC_DH_C"/>
</dbReference>
<evidence type="ECO:0000256" key="1">
    <source>
        <dbReference type="ARBA" id="ARBA00023002"/>
    </source>
</evidence>
<dbReference type="EMBL" id="KZ679260">
    <property type="protein sequence ID" value="PTB42663.1"/>
    <property type="molecule type" value="Genomic_DNA"/>
</dbReference>
<proteinExistence type="predicted"/>
<dbReference type="GO" id="GO:0016616">
    <property type="term" value="F:oxidoreductase activity, acting on the CH-OH group of donors, NAD or NADP as acceptor"/>
    <property type="evidence" value="ECO:0007669"/>
    <property type="project" value="InterPro"/>
</dbReference>
<evidence type="ECO:0000259" key="2">
    <source>
        <dbReference type="Pfam" id="PF00725"/>
    </source>
</evidence>
<keyword evidence="5" id="KW-1185">Reference proteome</keyword>
<dbReference type="Gene3D" id="2.120.10.30">
    <property type="entry name" value="TolB, C-terminal domain"/>
    <property type="match status" value="2"/>
</dbReference>
<dbReference type="InterPro" id="IPR000033">
    <property type="entry name" value="LDLR_classB_rpt"/>
</dbReference>
<evidence type="ECO:0000313" key="5">
    <source>
        <dbReference type="Proteomes" id="UP000240493"/>
    </source>
</evidence>
<name>A0A2T3ZCZ1_TRIA4</name>
<dbReference type="InterPro" id="IPR036291">
    <property type="entry name" value="NAD(P)-bd_dom_sf"/>
</dbReference>
<dbReference type="InterPro" id="IPR008927">
    <property type="entry name" value="6-PGluconate_DH-like_C_sf"/>
</dbReference>
<sequence>MAITWQPPSNYRNRPVAVLGAGVLGRRIACIWASAGYDVRMRDPSAQQRSDGIAYVEENVAAYAQKTGKTPGKTQAFENIPEAVANAWLVIEAVPEKIQLKIDTFAELDALTPADCILASNSSSYKSSEMIEKVSAARKTQILNMHYYMPPMCMIVELMTDGFTTQDIFPFMVERSKEAATLPFVARKESTGFIFNRLWAAIKRETLTILAEGVSVPEEIDSLWTEMFINGGATPCKLMDSVGLDTVAFIESHYVAERGLSPEKTVDFLQKNYLDHGKLGAKCAKGGFYPSSEVKPTTTNAHLSEPKIVVLDVGLAADVLDISSGGQILQIGQDGKIQKVLVDKTSMPDGIYIDRENGRMFWTCMGVMGDNDGAVYSANIDGTDIRTVVSPGSINTPKQLTIDRESEKIYFSDREGLSVFRCNFDGSDLELLIKTGDSENPEDKGDHTKWCVGIAVAPKLGKFYWTQKGPSKGNKGRIFSANIATPAGQSAQTRDDIVCLLNGLPEPIDLEMDEETNTLYWTDRGEMPFGNSLNKVQLDEAGLLEKSVSPRGYEILTKHLKEAIGLKLDTKNGRIYIADLGGNIYQCDFNGGNKKVIHSDEYRAFTGIGLL</sequence>
<dbReference type="Gene3D" id="1.10.1040.10">
    <property type="entry name" value="N-(1-d-carboxylethyl)-l-norvaline Dehydrogenase, domain 2"/>
    <property type="match status" value="1"/>
</dbReference>
<dbReference type="SUPFAM" id="SSF48179">
    <property type="entry name" value="6-phosphogluconate dehydrogenase C-terminal domain-like"/>
    <property type="match status" value="1"/>
</dbReference>
<dbReference type="InterPro" id="IPR006176">
    <property type="entry name" value="3-OHacyl-CoA_DH_NAD-bd"/>
</dbReference>
<dbReference type="SMART" id="SM00135">
    <property type="entry name" value="LY"/>
    <property type="match status" value="4"/>
</dbReference>
<keyword evidence="1" id="KW-0560">Oxidoreductase</keyword>
<dbReference type="SUPFAM" id="SSF51735">
    <property type="entry name" value="NAD(P)-binding Rossmann-fold domains"/>
    <property type="match status" value="1"/>
</dbReference>
<organism evidence="4 5">
    <name type="scientific">Trichoderma asperellum (strain ATCC 204424 / CBS 433.97 / NBRC 101777)</name>
    <dbReference type="NCBI Taxonomy" id="1042311"/>
    <lineage>
        <taxon>Eukaryota</taxon>
        <taxon>Fungi</taxon>
        <taxon>Dikarya</taxon>
        <taxon>Ascomycota</taxon>
        <taxon>Pezizomycotina</taxon>
        <taxon>Sordariomycetes</taxon>
        <taxon>Hypocreomycetidae</taxon>
        <taxon>Hypocreales</taxon>
        <taxon>Hypocreaceae</taxon>
        <taxon>Trichoderma</taxon>
    </lineage>
</organism>
<dbReference type="PANTHER" id="PTHR48075">
    <property type="entry name" value="3-HYDROXYACYL-COA DEHYDROGENASE FAMILY PROTEIN"/>
    <property type="match status" value="1"/>
</dbReference>
<accession>A0A2T3ZCZ1</accession>
<dbReference type="Gene3D" id="3.40.50.720">
    <property type="entry name" value="NAD(P)-binding Rossmann-like Domain"/>
    <property type="match status" value="1"/>
</dbReference>
<dbReference type="PANTHER" id="PTHR48075:SF10">
    <property type="entry name" value="DEHYDROGENASE, PUTATIVE (AFU_ORTHOLOGUE AFUA_5G10070)-RELATED"/>
    <property type="match status" value="1"/>
</dbReference>
<dbReference type="GO" id="GO:0006631">
    <property type="term" value="P:fatty acid metabolic process"/>
    <property type="evidence" value="ECO:0007669"/>
    <property type="project" value="InterPro"/>
</dbReference>
<dbReference type="GO" id="GO:0070403">
    <property type="term" value="F:NAD+ binding"/>
    <property type="evidence" value="ECO:0007669"/>
    <property type="project" value="InterPro"/>
</dbReference>
<feature type="domain" description="3-hydroxyacyl-CoA dehydrogenase NAD binding" evidence="3">
    <location>
        <begin position="16"/>
        <end position="185"/>
    </location>
</feature>
<gene>
    <name evidence="4" type="ORF">M441DRAFT_136229</name>
</gene>
<dbReference type="Pfam" id="PF00725">
    <property type="entry name" value="3HCDH"/>
    <property type="match status" value="1"/>
</dbReference>
<reference evidence="4 5" key="1">
    <citation type="submission" date="2016-07" db="EMBL/GenBank/DDBJ databases">
        <title>Multiple horizontal gene transfer events from other fungi enriched the ability of initially mycotrophic Trichoderma (Ascomycota) to feed on dead plant biomass.</title>
        <authorList>
            <consortium name="DOE Joint Genome Institute"/>
            <person name="Aerts A."/>
            <person name="Atanasova L."/>
            <person name="Chenthamara K."/>
            <person name="Zhang J."/>
            <person name="Grujic M."/>
            <person name="Henrissat B."/>
            <person name="Kuo A."/>
            <person name="Salamov A."/>
            <person name="Lipzen A."/>
            <person name="Labutti K."/>
            <person name="Barry K."/>
            <person name="Miao Y."/>
            <person name="Rahimi M.J."/>
            <person name="Shen Q."/>
            <person name="Grigoriev I.V."/>
            <person name="Kubicek C.P."/>
            <person name="Druzhinina I.S."/>
        </authorList>
    </citation>
    <scope>NUCLEOTIDE SEQUENCE [LARGE SCALE GENOMIC DNA]</scope>
    <source>
        <strain evidence="4 5">CBS 433.97</strain>
    </source>
</reference>
<dbReference type="AlphaFoldDB" id="A0A2T3ZCZ1"/>
<dbReference type="STRING" id="1042311.A0A2T3ZCZ1"/>